<gene>
    <name evidence="11" type="ORF">CRV12_01095</name>
</gene>
<evidence type="ECO:0000259" key="9">
    <source>
        <dbReference type="Pfam" id="PF05957"/>
    </source>
</evidence>
<dbReference type="AlphaFoldDB" id="A0A2P5T0V6"/>
<evidence type="ECO:0000256" key="5">
    <source>
        <dbReference type="ARBA" id="ARBA00022692"/>
    </source>
</evidence>
<dbReference type="InterPro" id="IPR010279">
    <property type="entry name" value="YqjD/ElaB"/>
</dbReference>
<keyword evidence="4" id="KW-0997">Cell inner membrane</keyword>
<dbReference type="InterPro" id="IPR043604">
    <property type="entry name" value="DUF883_N"/>
</dbReference>
<keyword evidence="3" id="KW-1003">Cell membrane</keyword>
<comment type="caution">
    <text evidence="11">The sequence shown here is derived from an EMBL/GenBank/DDBJ whole genome shotgun (WGS) entry which is preliminary data.</text>
</comment>
<dbReference type="GO" id="GO:0043022">
    <property type="term" value="F:ribosome binding"/>
    <property type="evidence" value="ECO:0007669"/>
    <property type="project" value="InterPro"/>
</dbReference>
<protein>
    <submittedName>
        <fullName evidence="11">Protein ElaB</fullName>
    </submittedName>
</protein>
<evidence type="ECO:0000256" key="7">
    <source>
        <dbReference type="ARBA" id="ARBA00023136"/>
    </source>
</evidence>
<proteinExistence type="inferred from homology"/>
<evidence type="ECO:0000256" key="3">
    <source>
        <dbReference type="ARBA" id="ARBA00022475"/>
    </source>
</evidence>
<feature type="domain" description="DUF883" evidence="10">
    <location>
        <begin position="75"/>
        <end position="100"/>
    </location>
</feature>
<keyword evidence="5 8" id="KW-0812">Transmembrane</keyword>
<evidence type="ECO:0000313" key="11">
    <source>
        <dbReference type="EMBL" id="PPI88217.1"/>
    </source>
</evidence>
<feature type="transmembrane region" description="Helical" evidence="8">
    <location>
        <begin position="83"/>
        <end position="101"/>
    </location>
</feature>
<dbReference type="EMBL" id="PDKT01000001">
    <property type="protein sequence ID" value="PPI88217.1"/>
    <property type="molecule type" value="Genomic_DNA"/>
</dbReference>
<dbReference type="OrthoDB" id="5298386at2"/>
<dbReference type="GO" id="GO:0005886">
    <property type="term" value="C:plasma membrane"/>
    <property type="evidence" value="ECO:0007669"/>
    <property type="project" value="UniProtKB-SubCell"/>
</dbReference>
<evidence type="ECO:0000256" key="6">
    <source>
        <dbReference type="ARBA" id="ARBA00022989"/>
    </source>
</evidence>
<evidence type="ECO:0000256" key="4">
    <source>
        <dbReference type="ARBA" id="ARBA00022519"/>
    </source>
</evidence>
<comment type="similarity">
    <text evidence="2">Belongs to the ElaB/YgaM/YqjD family.</text>
</comment>
<dbReference type="PANTHER" id="PTHR35893:SF1">
    <property type="entry name" value="PROTEIN ELAB"/>
    <property type="match status" value="1"/>
</dbReference>
<comment type="subcellular location">
    <subcellularLocation>
        <location evidence="1">Cell inner membrane</location>
        <topology evidence="1">Single-pass membrane protein</topology>
    </subcellularLocation>
</comment>
<dbReference type="RefSeq" id="WP_136130826.1">
    <property type="nucleotide sequence ID" value="NZ_PDKT01000001.1"/>
</dbReference>
<dbReference type="Pfam" id="PF19029">
    <property type="entry name" value="DUF883_C"/>
    <property type="match status" value="1"/>
</dbReference>
<evidence type="ECO:0000256" key="2">
    <source>
        <dbReference type="ARBA" id="ARBA00010423"/>
    </source>
</evidence>
<feature type="domain" description="DUF883" evidence="9">
    <location>
        <begin position="12"/>
        <end position="52"/>
    </location>
</feature>
<reference evidence="11 12" key="1">
    <citation type="journal article" date="2018" name="Genome Biol. Evol.">
        <title>Cladogenesis and Genomic Streamlining in Extracellular Endosymbionts of Tropical Stink Bugs.</title>
        <authorList>
            <person name="Otero-Bravo A."/>
            <person name="Goffredi S."/>
            <person name="Sabree Z.L."/>
        </authorList>
    </citation>
    <scope>NUCLEOTIDE SEQUENCE [LARGE SCALE GENOMIC DNA]</scope>
    <source>
        <strain evidence="11 12">SoEE</strain>
    </source>
</reference>
<evidence type="ECO:0000313" key="12">
    <source>
        <dbReference type="Proteomes" id="UP000296153"/>
    </source>
</evidence>
<organism evidence="11 12">
    <name type="scientific">Candidatus Pantoea edessiphila</name>
    <dbReference type="NCBI Taxonomy" id="2044610"/>
    <lineage>
        <taxon>Bacteria</taxon>
        <taxon>Pseudomonadati</taxon>
        <taxon>Pseudomonadota</taxon>
        <taxon>Gammaproteobacteria</taxon>
        <taxon>Enterobacterales</taxon>
        <taxon>Erwiniaceae</taxon>
        <taxon>Pantoea</taxon>
    </lineage>
</organism>
<dbReference type="InterPro" id="IPR043605">
    <property type="entry name" value="DUF883_C"/>
</dbReference>
<keyword evidence="7 8" id="KW-0472">Membrane</keyword>
<name>A0A2P5T0V6_9GAMM</name>
<dbReference type="Pfam" id="PF05957">
    <property type="entry name" value="DUF883"/>
    <property type="match status" value="1"/>
</dbReference>
<dbReference type="Proteomes" id="UP000296153">
    <property type="component" value="Unassembled WGS sequence"/>
</dbReference>
<evidence type="ECO:0000256" key="1">
    <source>
        <dbReference type="ARBA" id="ARBA00004377"/>
    </source>
</evidence>
<sequence length="103" mass="11588">MLKKTLSSEGSVSNDLALMTDTLEELLKSSGDLSDQRYIDLKKKAEQILHDVSYRVNKTSNDYYANMKKTAYCMDDYLHEKPWHGVGIGAVLGLLAGLLLIHR</sequence>
<evidence type="ECO:0000256" key="8">
    <source>
        <dbReference type="SAM" id="Phobius"/>
    </source>
</evidence>
<accession>A0A2P5T0V6</accession>
<keyword evidence="6 8" id="KW-1133">Transmembrane helix</keyword>
<evidence type="ECO:0000259" key="10">
    <source>
        <dbReference type="Pfam" id="PF19029"/>
    </source>
</evidence>
<dbReference type="PANTHER" id="PTHR35893">
    <property type="entry name" value="INNER MEMBRANE PROTEIN-RELATED"/>
    <property type="match status" value="1"/>
</dbReference>